<reference evidence="12" key="3">
    <citation type="submission" date="2025-09" db="UniProtKB">
        <authorList>
            <consortium name="Ensembl"/>
        </authorList>
    </citation>
    <scope>IDENTIFICATION</scope>
    <source>
        <strain evidence="12">Thorbecke</strain>
    </source>
</reference>
<evidence type="ECO:0000256" key="8">
    <source>
        <dbReference type="ARBA" id="ARBA00023136"/>
    </source>
</evidence>
<keyword evidence="4 11" id="KW-0589">Pheromone response</keyword>
<dbReference type="Proteomes" id="UP000001811">
    <property type="component" value="Unplaced"/>
</dbReference>
<sequence>RHLTVANPFTGNSEGILQTMMALGLRPFLSDAGCKFIFHIHRSGQGVSIGTTHLLSIFQAISISPISSSWTKLKMPVPTLLSLSDVLCLIIHTLNMVIIPFLMSIHWNSYNIVYTDYGLEYADTHNNSNSSLYYSIILHYPDLYRITLSCWASGFMVFILYKHKWWVQHIHRSLSPKSFPVSRATHSILIIVSTYYTYYS</sequence>
<keyword evidence="6 11" id="KW-1133">Transmembrane helix</keyword>
<proteinExistence type="inferred from homology"/>
<evidence type="ECO:0000256" key="5">
    <source>
        <dbReference type="ARBA" id="ARBA00022692"/>
    </source>
</evidence>
<evidence type="ECO:0000256" key="1">
    <source>
        <dbReference type="ARBA" id="ARBA00004651"/>
    </source>
</evidence>
<comment type="subcellular location">
    <subcellularLocation>
        <location evidence="1 11">Cell membrane</location>
        <topology evidence="1 11">Multi-pass membrane protein</topology>
    </subcellularLocation>
</comment>
<organism evidence="12 13">
    <name type="scientific">Oryctolagus cuniculus</name>
    <name type="common">Rabbit</name>
    <dbReference type="NCBI Taxonomy" id="9986"/>
    <lineage>
        <taxon>Eukaryota</taxon>
        <taxon>Metazoa</taxon>
        <taxon>Chordata</taxon>
        <taxon>Craniata</taxon>
        <taxon>Vertebrata</taxon>
        <taxon>Euteleostomi</taxon>
        <taxon>Mammalia</taxon>
        <taxon>Eutheria</taxon>
        <taxon>Euarchontoglires</taxon>
        <taxon>Glires</taxon>
        <taxon>Lagomorpha</taxon>
        <taxon>Leporidae</taxon>
        <taxon>Oryctolagus</taxon>
    </lineage>
</organism>
<dbReference type="Pfam" id="PF03402">
    <property type="entry name" value="V1R"/>
    <property type="match status" value="1"/>
</dbReference>
<dbReference type="GeneTree" id="ENSGT00960000186612"/>
<evidence type="ECO:0000313" key="13">
    <source>
        <dbReference type="Proteomes" id="UP000001811"/>
    </source>
</evidence>
<keyword evidence="13" id="KW-1185">Reference proteome</keyword>
<dbReference type="SUPFAM" id="SSF81321">
    <property type="entry name" value="Family A G protein-coupled receptor-like"/>
    <property type="match status" value="1"/>
</dbReference>
<keyword evidence="7 11" id="KW-0297">G-protein coupled receptor</keyword>
<keyword evidence="10 11" id="KW-0807">Transducer</keyword>
<protein>
    <recommendedName>
        <fullName evidence="11">Vomeronasal type-1 receptor</fullName>
    </recommendedName>
</protein>
<dbReference type="AlphaFoldDB" id="A0A5F9D739"/>
<reference evidence="12" key="2">
    <citation type="submission" date="2025-08" db="UniProtKB">
        <authorList>
            <consortium name="Ensembl"/>
        </authorList>
    </citation>
    <scope>IDENTIFICATION</scope>
    <source>
        <strain evidence="12">Thorbecke</strain>
    </source>
</reference>
<evidence type="ECO:0000313" key="12">
    <source>
        <dbReference type="Ensembl" id="ENSOCUP00000041061.1"/>
    </source>
</evidence>
<accession>A0A5F9D739</accession>
<feature type="transmembrane region" description="Helical" evidence="11">
    <location>
        <begin position="80"/>
        <end position="103"/>
    </location>
</feature>
<dbReference type="GO" id="GO:0019236">
    <property type="term" value="P:response to pheromone"/>
    <property type="evidence" value="ECO:0007669"/>
    <property type="project" value="UniProtKB-KW"/>
</dbReference>
<keyword evidence="3 11" id="KW-1003">Cell membrane</keyword>
<evidence type="ECO:0000256" key="4">
    <source>
        <dbReference type="ARBA" id="ARBA00022507"/>
    </source>
</evidence>
<dbReference type="GO" id="GO:0016503">
    <property type="term" value="F:pheromone receptor activity"/>
    <property type="evidence" value="ECO:0007669"/>
    <property type="project" value="InterPro"/>
</dbReference>
<dbReference type="PANTHER" id="PTHR24062">
    <property type="entry name" value="VOMERONASAL TYPE-1 RECEPTOR"/>
    <property type="match status" value="1"/>
</dbReference>
<evidence type="ECO:0000256" key="7">
    <source>
        <dbReference type="ARBA" id="ARBA00023040"/>
    </source>
</evidence>
<dbReference type="InParanoid" id="A0A5F9D739"/>
<dbReference type="GO" id="GO:0005886">
    <property type="term" value="C:plasma membrane"/>
    <property type="evidence" value="ECO:0007669"/>
    <property type="project" value="UniProtKB-SubCell"/>
</dbReference>
<keyword evidence="5 11" id="KW-0812">Transmembrane</keyword>
<comment type="caution">
    <text evidence="11">Lacks conserved residue(s) required for the propagation of feature annotation.</text>
</comment>
<keyword evidence="9 11" id="KW-0675">Receptor</keyword>
<evidence type="ECO:0000256" key="10">
    <source>
        <dbReference type="ARBA" id="ARBA00023224"/>
    </source>
</evidence>
<evidence type="ECO:0000256" key="6">
    <source>
        <dbReference type="ARBA" id="ARBA00022989"/>
    </source>
</evidence>
<name>A0A5F9D739_RABIT</name>
<evidence type="ECO:0000256" key="3">
    <source>
        <dbReference type="ARBA" id="ARBA00022475"/>
    </source>
</evidence>
<dbReference type="InterPro" id="IPR004072">
    <property type="entry name" value="Vmron_rcpt_1"/>
</dbReference>
<comment type="similarity">
    <text evidence="2 11">Belongs to the G-protein coupled receptor 1 family.</text>
</comment>
<dbReference type="Ensembl" id="ENSOCUT00000042147.1">
    <property type="protein sequence ID" value="ENSOCUP00000041061.1"/>
    <property type="gene ID" value="ENSOCUG00000032845.1"/>
</dbReference>
<feature type="transmembrane region" description="Helical" evidence="11">
    <location>
        <begin position="143"/>
        <end position="161"/>
    </location>
</feature>
<evidence type="ECO:0000256" key="9">
    <source>
        <dbReference type="ARBA" id="ARBA00023170"/>
    </source>
</evidence>
<evidence type="ECO:0000256" key="2">
    <source>
        <dbReference type="ARBA" id="ARBA00010663"/>
    </source>
</evidence>
<keyword evidence="8 11" id="KW-0472">Membrane</keyword>
<reference evidence="12 13" key="1">
    <citation type="journal article" date="2011" name="Nature">
        <title>A high-resolution map of human evolutionary constraint using 29 mammals.</title>
        <authorList>
            <person name="Lindblad-Toh K."/>
            <person name="Garber M."/>
            <person name="Zuk O."/>
            <person name="Lin M.F."/>
            <person name="Parker B.J."/>
            <person name="Washietl S."/>
            <person name="Kheradpour P."/>
            <person name="Ernst J."/>
            <person name="Jordan G."/>
            <person name="Mauceli E."/>
            <person name="Ward L.D."/>
            <person name="Lowe C.B."/>
            <person name="Holloway A.K."/>
            <person name="Clamp M."/>
            <person name="Gnerre S."/>
            <person name="Alfoldi J."/>
            <person name="Beal K."/>
            <person name="Chang J."/>
            <person name="Clawson H."/>
            <person name="Cuff J."/>
            <person name="Di Palma F."/>
            <person name="Fitzgerald S."/>
            <person name="Flicek P."/>
            <person name="Guttman M."/>
            <person name="Hubisz M.J."/>
            <person name="Jaffe D.B."/>
            <person name="Jungreis I."/>
            <person name="Kent W.J."/>
            <person name="Kostka D."/>
            <person name="Lara M."/>
            <person name="Martins A.L."/>
            <person name="Massingham T."/>
            <person name="Moltke I."/>
            <person name="Raney B.J."/>
            <person name="Rasmussen M.D."/>
            <person name="Robinson J."/>
            <person name="Stark A."/>
            <person name="Vilella A.J."/>
            <person name="Wen J."/>
            <person name="Xie X."/>
            <person name="Zody M.C."/>
            <person name="Baldwin J."/>
            <person name="Bloom T."/>
            <person name="Chin C.W."/>
            <person name="Heiman D."/>
            <person name="Nicol R."/>
            <person name="Nusbaum C."/>
            <person name="Young S."/>
            <person name="Wilkinson J."/>
            <person name="Worley K.C."/>
            <person name="Kovar C.L."/>
            <person name="Muzny D.M."/>
            <person name="Gibbs R.A."/>
            <person name="Cree A."/>
            <person name="Dihn H.H."/>
            <person name="Fowler G."/>
            <person name="Jhangiani S."/>
            <person name="Joshi V."/>
            <person name="Lee S."/>
            <person name="Lewis L.R."/>
            <person name="Nazareth L.V."/>
            <person name="Okwuonu G."/>
            <person name="Santibanez J."/>
            <person name="Warren W.C."/>
            <person name="Mardis E.R."/>
            <person name="Weinstock G.M."/>
            <person name="Wilson R.K."/>
            <person name="Delehaunty K."/>
            <person name="Dooling D."/>
            <person name="Fronik C."/>
            <person name="Fulton L."/>
            <person name="Fulton B."/>
            <person name="Graves T."/>
            <person name="Minx P."/>
            <person name="Sodergren E."/>
            <person name="Birney E."/>
            <person name="Margulies E.H."/>
            <person name="Herrero J."/>
            <person name="Green E.D."/>
            <person name="Haussler D."/>
            <person name="Siepel A."/>
            <person name="Goldman N."/>
            <person name="Pollard K.S."/>
            <person name="Pedersen J.S."/>
            <person name="Lander E.S."/>
            <person name="Kellis M."/>
        </authorList>
    </citation>
    <scope>NUCLEOTIDE SEQUENCE [LARGE SCALE GENOMIC DNA]</scope>
    <source>
        <strain evidence="13">Thorbecke</strain>
    </source>
</reference>
<evidence type="ECO:0000256" key="11">
    <source>
        <dbReference type="RuleBase" id="RU364061"/>
    </source>
</evidence>